<evidence type="ECO:0000313" key="1">
    <source>
        <dbReference type="EMBL" id="MBB2892646.1"/>
    </source>
</evidence>
<keyword evidence="2" id="KW-1185">Reference proteome</keyword>
<organism evidence="1 2">
    <name type="scientific">Flexivirga oryzae</name>
    <dbReference type="NCBI Taxonomy" id="1794944"/>
    <lineage>
        <taxon>Bacteria</taxon>
        <taxon>Bacillati</taxon>
        <taxon>Actinomycetota</taxon>
        <taxon>Actinomycetes</taxon>
        <taxon>Micrococcales</taxon>
        <taxon>Dermacoccaceae</taxon>
        <taxon>Flexivirga</taxon>
    </lineage>
</organism>
<dbReference type="AlphaFoldDB" id="A0A839NAJ0"/>
<evidence type="ECO:0000313" key="2">
    <source>
        <dbReference type="Proteomes" id="UP000559182"/>
    </source>
</evidence>
<dbReference type="EMBL" id="JACHVQ010000002">
    <property type="protein sequence ID" value="MBB2892646.1"/>
    <property type="molecule type" value="Genomic_DNA"/>
</dbReference>
<dbReference type="Proteomes" id="UP000559182">
    <property type="component" value="Unassembled WGS sequence"/>
</dbReference>
<proteinExistence type="predicted"/>
<comment type="caution">
    <text evidence="1">The sequence shown here is derived from an EMBL/GenBank/DDBJ whole genome shotgun (WGS) entry which is preliminary data.</text>
</comment>
<accession>A0A839NAJ0</accession>
<dbReference type="RefSeq" id="WP_281379734.1">
    <property type="nucleotide sequence ID" value="NZ_JACHVQ010000002.1"/>
</dbReference>
<sequence length="41" mass="4391">MPFSMATEKNSVTAKIVKKIGTGHNAVTSAGFIPRTNTPMR</sequence>
<reference evidence="1 2" key="1">
    <citation type="submission" date="2020-08" db="EMBL/GenBank/DDBJ databases">
        <title>Sequencing the genomes of 1000 actinobacteria strains.</title>
        <authorList>
            <person name="Klenk H.-P."/>
        </authorList>
    </citation>
    <scope>NUCLEOTIDE SEQUENCE [LARGE SCALE GENOMIC DNA]</scope>
    <source>
        <strain evidence="1 2">DSM 105369</strain>
    </source>
</reference>
<name>A0A839NAJ0_9MICO</name>
<protein>
    <submittedName>
        <fullName evidence="1">Uncharacterized protein</fullName>
    </submittedName>
</protein>
<gene>
    <name evidence="1" type="ORF">FHU39_002664</name>
</gene>